<dbReference type="GO" id="GO:0000932">
    <property type="term" value="C:P-body"/>
    <property type="evidence" value="ECO:0007669"/>
    <property type="project" value="TreeGrafter"/>
</dbReference>
<evidence type="ECO:0000256" key="1">
    <source>
        <dbReference type="ARBA" id="ARBA00004123"/>
    </source>
</evidence>
<dbReference type="PANTHER" id="PTHR12709:SF4">
    <property type="entry name" value="DNA-DIRECTED RNA POLYMERASE II SUBUNIT RPB7"/>
    <property type="match status" value="1"/>
</dbReference>
<dbReference type="SUPFAM" id="SSF88798">
    <property type="entry name" value="N-terminal, heterodimerisation domain of RBP7 (RpoE)"/>
    <property type="match status" value="1"/>
</dbReference>
<feature type="domain" description="S1 motif" evidence="7">
    <location>
        <begin position="81"/>
        <end position="162"/>
    </location>
</feature>
<evidence type="ECO:0000256" key="3">
    <source>
        <dbReference type="ARBA" id="ARBA00022478"/>
    </source>
</evidence>
<dbReference type="GO" id="GO:0006367">
    <property type="term" value="P:transcription initiation at RNA polymerase II promoter"/>
    <property type="evidence" value="ECO:0007669"/>
    <property type="project" value="TreeGrafter"/>
</dbReference>
<dbReference type="GO" id="GO:0031369">
    <property type="term" value="F:translation initiation factor binding"/>
    <property type="evidence" value="ECO:0007669"/>
    <property type="project" value="TreeGrafter"/>
</dbReference>
<dbReference type="GO" id="GO:0045948">
    <property type="term" value="P:positive regulation of translational initiation"/>
    <property type="evidence" value="ECO:0007669"/>
    <property type="project" value="TreeGrafter"/>
</dbReference>
<dbReference type="GO" id="GO:0003697">
    <property type="term" value="F:single-stranded DNA binding"/>
    <property type="evidence" value="ECO:0007669"/>
    <property type="project" value="TreeGrafter"/>
</dbReference>
<dbReference type="Pfam" id="PF00575">
    <property type="entry name" value="S1"/>
    <property type="match status" value="1"/>
</dbReference>
<name>A0A9P4JRE2_9PLEO</name>
<dbReference type="Proteomes" id="UP000799536">
    <property type="component" value="Unassembled WGS sequence"/>
</dbReference>
<dbReference type="Gene3D" id="2.40.50.140">
    <property type="entry name" value="Nucleic acid-binding proteins"/>
    <property type="match status" value="1"/>
</dbReference>
<dbReference type="FunFam" id="3.30.1490.120:FF:000001">
    <property type="entry name" value="DNA-directed RNA polymerase II subunit RPB7"/>
    <property type="match status" value="1"/>
</dbReference>
<dbReference type="Gene3D" id="3.30.1490.120">
    <property type="entry name" value="RNA polymerase Rpb7-like, N-terminal domain"/>
    <property type="match status" value="1"/>
</dbReference>
<dbReference type="SUPFAM" id="SSF50249">
    <property type="entry name" value="Nucleic acid-binding proteins"/>
    <property type="match status" value="1"/>
</dbReference>
<evidence type="ECO:0000256" key="6">
    <source>
        <dbReference type="RuleBase" id="RU369086"/>
    </source>
</evidence>
<keyword evidence="4 6" id="KW-0804">Transcription</keyword>
<protein>
    <recommendedName>
        <fullName evidence="6">DNA-directed RNA polymerase subunit</fullName>
    </recommendedName>
</protein>
<comment type="subcellular location">
    <subcellularLocation>
        <location evidence="1 6">Nucleus</location>
    </subcellularLocation>
</comment>
<evidence type="ECO:0000256" key="2">
    <source>
        <dbReference type="ARBA" id="ARBA00009307"/>
    </source>
</evidence>
<evidence type="ECO:0000259" key="7">
    <source>
        <dbReference type="PROSITE" id="PS50126"/>
    </source>
</evidence>
<dbReference type="AlphaFoldDB" id="A0A9P4JRE2"/>
<dbReference type="OrthoDB" id="1162399at2759"/>
<dbReference type="GO" id="GO:0005665">
    <property type="term" value="C:RNA polymerase II, core complex"/>
    <property type="evidence" value="ECO:0007669"/>
    <property type="project" value="TreeGrafter"/>
</dbReference>
<dbReference type="SMART" id="SM00316">
    <property type="entry name" value="S1"/>
    <property type="match status" value="1"/>
</dbReference>
<evidence type="ECO:0000313" key="9">
    <source>
        <dbReference type="Proteomes" id="UP000799536"/>
    </source>
</evidence>
<dbReference type="PANTHER" id="PTHR12709">
    <property type="entry name" value="DNA-DIRECTED RNA POLYMERASE II, III"/>
    <property type="match status" value="1"/>
</dbReference>
<comment type="caution">
    <text evidence="8">The sequence shown here is derived from an EMBL/GenBank/DDBJ whole genome shotgun (WGS) entry which is preliminary data.</text>
</comment>
<keyword evidence="3 6" id="KW-0240">DNA-directed RNA polymerase</keyword>
<proteinExistence type="inferred from homology"/>
<dbReference type="InterPro" id="IPR036898">
    <property type="entry name" value="RNA_pol_Rpb7-like_N_sf"/>
</dbReference>
<comment type="function">
    <text evidence="6">DNA-dependent RNA polymerase which catalyzes the transcription of DNA into RNA using the four ribonucleoside triphosphates as substrates.</text>
</comment>
<keyword evidence="5 6" id="KW-0539">Nucleus</keyword>
<evidence type="ECO:0000256" key="4">
    <source>
        <dbReference type="ARBA" id="ARBA00023163"/>
    </source>
</evidence>
<reference evidence="8" key="1">
    <citation type="journal article" date="2020" name="Stud. Mycol.">
        <title>101 Dothideomycetes genomes: a test case for predicting lifestyles and emergence of pathogens.</title>
        <authorList>
            <person name="Haridas S."/>
            <person name="Albert R."/>
            <person name="Binder M."/>
            <person name="Bloem J."/>
            <person name="Labutti K."/>
            <person name="Salamov A."/>
            <person name="Andreopoulos B."/>
            <person name="Baker S."/>
            <person name="Barry K."/>
            <person name="Bills G."/>
            <person name="Bluhm B."/>
            <person name="Cannon C."/>
            <person name="Castanera R."/>
            <person name="Culley D."/>
            <person name="Daum C."/>
            <person name="Ezra D."/>
            <person name="Gonzalez J."/>
            <person name="Henrissat B."/>
            <person name="Kuo A."/>
            <person name="Liang C."/>
            <person name="Lipzen A."/>
            <person name="Lutzoni F."/>
            <person name="Magnuson J."/>
            <person name="Mondo S."/>
            <person name="Nolan M."/>
            <person name="Ohm R."/>
            <person name="Pangilinan J."/>
            <person name="Park H.-J."/>
            <person name="Ramirez L."/>
            <person name="Alfaro M."/>
            <person name="Sun H."/>
            <person name="Tritt A."/>
            <person name="Yoshinaga Y."/>
            <person name="Zwiers L.-H."/>
            <person name="Turgeon B."/>
            <person name="Goodwin S."/>
            <person name="Spatafora J."/>
            <person name="Crous P."/>
            <person name="Grigoriev I."/>
        </authorList>
    </citation>
    <scope>NUCLEOTIDE SEQUENCE</scope>
    <source>
        <strain evidence="8">ATCC 74209</strain>
    </source>
</reference>
<dbReference type="GO" id="GO:0003727">
    <property type="term" value="F:single-stranded RNA binding"/>
    <property type="evidence" value="ECO:0007669"/>
    <property type="project" value="TreeGrafter"/>
</dbReference>
<dbReference type="Pfam" id="PF03876">
    <property type="entry name" value="SHS2_Rpb7-N"/>
    <property type="match status" value="1"/>
</dbReference>
<evidence type="ECO:0000256" key="5">
    <source>
        <dbReference type="ARBA" id="ARBA00023242"/>
    </source>
</evidence>
<dbReference type="GO" id="GO:0060213">
    <property type="term" value="P:positive regulation of nuclear-transcribed mRNA poly(A) tail shortening"/>
    <property type="evidence" value="ECO:0007669"/>
    <property type="project" value="TreeGrafter"/>
</dbReference>
<dbReference type="FunFam" id="2.40.50.140:FF:000043">
    <property type="entry name" value="DNA-directed RNA polymerase II subunit RPB7"/>
    <property type="match status" value="1"/>
</dbReference>
<dbReference type="InterPro" id="IPR012340">
    <property type="entry name" value="NA-bd_OB-fold"/>
</dbReference>
<dbReference type="InterPro" id="IPR005576">
    <property type="entry name" value="Rpb7-like_N"/>
</dbReference>
<accession>A0A9P4JRE2</accession>
<gene>
    <name evidence="8" type="ORF">GQ43DRAFT_440286</name>
</gene>
<comment type="similarity">
    <text evidence="2">Belongs to the eukaryotic RPB7/RPC8 RNA polymerase subunit family.</text>
</comment>
<sequence length="172" mass="19284">MFFVKEMERTIQLHPSYFGPQIRQHLHRELLTKVEGQNMGQYIIVCILDAFDISDGVVMPGSGHAEYIIHYKAIVWKPFKGEIVDGEVTSVIRAGFFLDVGAMRAFVARSSIPADMKYDANATPPQWTDNADQVIEKGTQVRFKIIGVRTEVAEMFAVGSIKEDYLGAITSL</sequence>
<dbReference type="EMBL" id="ML993962">
    <property type="protein sequence ID" value="KAF2201762.1"/>
    <property type="molecule type" value="Genomic_DNA"/>
</dbReference>
<dbReference type="CDD" id="cd04329">
    <property type="entry name" value="RNAP_II_Rpb7_N"/>
    <property type="match status" value="1"/>
</dbReference>
<dbReference type="InterPro" id="IPR045113">
    <property type="entry name" value="Rpb7-like"/>
</dbReference>
<keyword evidence="9" id="KW-1185">Reference proteome</keyword>
<organism evidence="8 9">
    <name type="scientific">Delitschia confertaspora ATCC 74209</name>
    <dbReference type="NCBI Taxonomy" id="1513339"/>
    <lineage>
        <taxon>Eukaryota</taxon>
        <taxon>Fungi</taxon>
        <taxon>Dikarya</taxon>
        <taxon>Ascomycota</taxon>
        <taxon>Pezizomycotina</taxon>
        <taxon>Dothideomycetes</taxon>
        <taxon>Pleosporomycetidae</taxon>
        <taxon>Pleosporales</taxon>
        <taxon>Delitschiaceae</taxon>
        <taxon>Delitschia</taxon>
    </lineage>
</organism>
<evidence type="ECO:0000313" key="8">
    <source>
        <dbReference type="EMBL" id="KAF2201762.1"/>
    </source>
</evidence>
<dbReference type="InterPro" id="IPR003029">
    <property type="entry name" value="S1_domain"/>
</dbReference>
<dbReference type="CDD" id="cd04462">
    <property type="entry name" value="S1_RNAPII_Rpb7"/>
    <property type="match status" value="1"/>
</dbReference>
<dbReference type="PROSITE" id="PS50126">
    <property type="entry name" value="S1"/>
    <property type="match status" value="1"/>
</dbReference>